<sequence>MSPLCLLRTNKSTFISRRTKRGENHVKRLHLVRLPVAQGLQRDGSVARAAPQLQGSDGGAASPQVGQQLLAVLHRLLPRLRNKRRGKNMSHTYSSQKHKATNPHLERFPLAVIKVPSRR</sequence>
<dbReference type="AlphaFoldDB" id="A0A3Q3F1S3"/>
<dbReference type="Ensembl" id="ENSLBET00000014481.1">
    <property type="protein sequence ID" value="ENSLBEP00000013726.1"/>
    <property type="gene ID" value="ENSLBEG00000010610.1"/>
</dbReference>
<reference evidence="2" key="2">
    <citation type="submission" date="2025-09" db="UniProtKB">
        <authorList>
            <consortium name="Ensembl"/>
        </authorList>
    </citation>
    <scope>IDENTIFICATION</scope>
</reference>
<feature type="region of interest" description="Disordered" evidence="1">
    <location>
        <begin position="41"/>
        <end position="61"/>
    </location>
</feature>
<evidence type="ECO:0000313" key="2">
    <source>
        <dbReference type="Ensembl" id="ENSLBEP00000013726.1"/>
    </source>
</evidence>
<evidence type="ECO:0000256" key="1">
    <source>
        <dbReference type="SAM" id="MobiDB-lite"/>
    </source>
</evidence>
<organism evidence="2 3">
    <name type="scientific">Labrus bergylta</name>
    <name type="common">ballan wrasse</name>
    <dbReference type="NCBI Taxonomy" id="56723"/>
    <lineage>
        <taxon>Eukaryota</taxon>
        <taxon>Metazoa</taxon>
        <taxon>Chordata</taxon>
        <taxon>Craniata</taxon>
        <taxon>Vertebrata</taxon>
        <taxon>Euteleostomi</taxon>
        <taxon>Actinopterygii</taxon>
        <taxon>Neopterygii</taxon>
        <taxon>Teleostei</taxon>
        <taxon>Neoteleostei</taxon>
        <taxon>Acanthomorphata</taxon>
        <taxon>Eupercaria</taxon>
        <taxon>Labriformes</taxon>
        <taxon>Labridae</taxon>
        <taxon>Labrus</taxon>
    </lineage>
</organism>
<keyword evidence="3" id="KW-1185">Reference proteome</keyword>
<proteinExistence type="predicted"/>
<protein>
    <submittedName>
        <fullName evidence="2">Uncharacterized protein</fullName>
    </submittedName>
</protein>
<dbReference type="InParanoid" id="A0A3Q3F1S3"/>
<accession>A0A3Q3F1S3</accession>
<dbReference type="Proteomes" id="UP000261660">
    <property type="component" value="Unplaced"/>
</dbReference>
<feature type="region of interest" description="Disordered" evidence="1">
    <location>
        <begin position="80"/>
        <end position="104"/>
    </location>
</feature>
<name>A0A3Q3F1S3_9LABR</name>
<reference evidence="2" key="1">
    <citation type="submission" date="2025-08" db="UniProtKB">
        <authorList>
            <consortium name="Ensembl"/>
        </authorList>
    </citation>
    <scope>IDENTIFICATION</scope>
</reference>
<evidence type="ECO:0000313" key="3">
    <source>
        <dbReference type="Proteomes" id="UP000261660"/>
    </source>
</evidence>